<evidence type="ECO:0000313" key="2">
    <source>
        <dbReference type="Proteomes" id="UP000501690"/>
    </source>
</evidence>
<keyword evidence="2" id="KW-1185">Reference proteome</keyword>
<organism evidence="1 2">
    <name type="scientific">Vigna unguiculata</name>
    <name type="common">Cowpea</name>
    <dbReference type="NCBI Taxonomy" id="3917"/>
    <lineage>
        <taxon>Eukaryota</taxon>
        <taxon>Viridiplantae</taxon>
        <taxon>Streptophyta</taxon>
        <taxon>Embryophyta</taxon>
        <taxon>Tracheophyta</taxon>
        <taxon>Spermatophyta</taxon>
        <taxon>Magnoliopsida</taxon>
        <taxon>eudicotyledons</taxon>
        <taxon>Gunneridae</taxon>
        <taxon>Pentapetalae</taxon>
        <taxon>rosids</taxon>
        <taxon>fabids</taxon>
        <taxon>Fabales</taxon>
        <taxon>Fabaceae</taxon>
        <taxon>Papilionoideae</taxon>
        <taxon>50 kb inversion clade</taxon>
        <taxon>NPAAA clade</taxon>
        <taxon>indigoferoid/millettioid clade</taxon>
        <taxon>Phaseoleae</taxon>
        <taxon>Vigna</taxon>
    </lineage>
</organism>
<evidence type="ECO:0000313" key="1">
    <source>
        <dbReference type="EMBL" id="QCE14372.1"/>
    </source>
</evidence>
<protein>
    <submittedName>
        <fullName evidence="1">Uncharacterized protein</fullName>
    </submittedName>
</protein>
<dbReference type="EMBL" id="CP039355">
    <property type="protein sequence ID" value="QCE14372.1"/>
    <property type="molecule type" value="Genomic_DNA"/>
</dbReference>
<name>A0A4D6NMY0_VIGUN</name>
<reference evidence="1 2" key="1">
    <citation type="submission" date="2019-04" db="EMBL/GenBank/DDBJ databases">
        <title>An improved genome assembly and genetic linkage map for asparagus bean, Vigna unguiculata ssp. sesquipedialis.</title>
        <authorList>
            <person name="Xia Q."/>
            <person name="Zhang R."/>
            <person name="Dong Y."/>
        </authorList>
    </citation>
    <scope>NUCLEOTIDE SEQUENCE [LARGE SCALE GENOMIC DNA]</scope>
    <source>
        <tissue evidence="1">Leaf</tissue>
    </source>
</reference>
<dbReference type="Proteomes" id="UP000501690">
    <property type="component" value="Linkage Group LG11"/>
</dbReference>
<accession>A0A4D6NMY0</accession>
<proteinExistence type="predicted"/>
<gene>
    <name evidence="1" type="ORF">DEO72_LG11g1372</name>
</gene>
<sequence length="117" mass="12357">MEGLRFWCARAGGEFVRKKTQRWFMVAQGDERRTQLSRTRDGFVIMEEEGGTTDAGAVGVSGGYSDELEWCTNGGSGSVAIGEDKCDVLAVVEAMPSTTAQGVNVVNAMTGAENGAA</sequence>
<dbReference type="AlphaFoldDB" id="A0A4D6NMY0"/>